<comment type="caution">
    <text evidence="1">The sequence shown here is derived from an EMBL/GenBank/DDBJ whole genome shotgun (WGS) entry which is preliminary data.</text>
</comment>
<name>A0ACA9SQ62_9GLOM</name>
<feature type="non-terminal residue" evidence="1">
    <location>
        <position position="68"/>
    </location>
</feature>
<dbReference type="Proteomes" id="UP000789920">
    <property type="component" value="Unassembled WGS sequence"/>
</dbReference>
<accession>A0ACA9SQ62</accession>
<keyword evidence="2" id="KW-1185">Reference proteome</keyword>
<protein>
    <submittedName>
        <fullName evidence="1">36400_t:CDS:1</fullName>
    </submittedName>
</protein>
<proteinExistence type="predicted"/>
<evidence type="ECO:0000313" key="1">
    <source>
        <dbReference type="EMBL" id="CAG8844840.1"/>
    </source>
</evidence>
<dbReference type="EMBL" id="CAJVQC010144280">
    <property type="protein sequence ID" value="CAG8844840.1"/>
    <property type="molecule type" value="Genomic_DNA"/>
</dbReference>
<gene>
    <name evidence="1" type="ORF">RPERSI_LOCUS33381</name>
</gene>
<reference evidence="1" key="1">
    <citation type="submission" date="2021-06" db="EMBL/GenBank/DDBJ databases">
        <authorList>
            <person name="Kallberg Y."/>
            <person name="Tangrot J."/>
            <person name="Rosling A."/>
        </authorList>
    </citation>
    <scope>NUCLEOTIDE SEQUENCE</scope>
    <source>
        <strain evidence="1">MA461A</strain>
    </source>
</reference>
<organism evidence="1 2">
    <name type="scientific">Racocetra persica</name>
    <dbReference type="NCBI Taxonomy" id="160502"/>
    <lineage>
        <taxon>Eukaryota</taxon>
        <taxon>Fungi</taxon>
        <taxon>Fungi incertae sedis</taxon>
        <taxon>Mucoromycota</taxon>
        <taxon>Glomeromycotina</taxon>
        <taxon>Glomeromycetes</taxon>
        <taxon>Diversisporales</taxon>
        <taxon>Gigasporaceae</taxon>
        <taxon>Racocetra</taxon>
    </lineage>
</organism>
<sequence length="68" mass="7135">MKLGIIGIAASVVAARTYTAVSRDLRTEIYSDIVAPEVKKGIIAGEIDGVQKTIGVVEFDNAGDGIEE</sequence>
<evidence type="ECO:0000313" key="2">
    <source>
        <dbReference type="Proteomes" id="UP000789920"/>
    </source>
</evidence>